<proteinExistence type="predicted"/>
<dbReference type="Pfam" id="PF14106">
    <property type="entry name" value="DUF4279"/>
    <property type="match status" value="1"/>
</dbReference>
<evidence type="ECO:0008006" key="3">
    <source>
        <dbReference type="Google" id="ProtNLM"/>
    </source>
</evidence>
<accession>A0ABP8CJ03</accession>
<dbReference type="RefSeq" id="WP_344789664.1">
    <property type="nucleotide sequence ID" value="NZ_BAABCA010000012.1"/>
</dbReference>
<dbReference type="InterPro" id="IPR025459">
    <property type="entry name" value="DUF4279"/>
</dbReference>
<evidence type="ECO:0000313" key="2">
    <source>
        <dbReference type="Proteomes" id="UP001501496"/>
    </source>
</evidence>
<reference evidence="2" key="1">
    <citation type="journal article" date="2019" name="Int. J. Syst. Evol. Microbiol.">
        <title>The Global Catalogue of Microorganisms (GCM) 10K type strain sequencing project: providing services to taxonomists for standard genome sequencing and annotation.</title>
        <authorList>
            <consortium name="The Broad Institute Genomics Platform"/>
            <consortium name="The Broad Institute Genome Sequencing Center for Infectious Disease"/>
            <person name="Wu L."/>
            <person name="Ma J."/>
        </authorList>
    </citation>
    <scope>NUCLEOTIDE SEQUENCE [LARGE SCALE GENOMIC DNA]</scope>
    <source>
        <strain evidence="2">JCM 17630</strain>
    </source>
</reference>
<dbReference type="Proteomes" id="UP001501496">
    <property type="component" value="Unassembled WGS sequence"/>
</dbReference>
<sequence>MKNELIRKAISEIENPTFGTTEQLLEVLNVEKENGKLKVERVDFESLDETNVVYFRVRNEPFFLSVYFYKENNEIANVGTENGNQVYFTATSENLTFKQLSELTKLSGLKGWSVNDDRKIGKGKYSFSRLSFEPIESRAYDLDTKLKLLLTELEKNFDGIIKLTEMADTGIAIHHQQYISGNMAINFDIETINRLSKLNLGIEIDQYVYGNEFKI</sequence>
<comment type="caution">
    <text evidence="1">The sequence shown here is derived from an EMBL/GenBank/DDBJ whole genome shotgun (WGS) entry which is preliminary data.</text>
</comment>
<gene>
    <name evidence="1" type="ORF">GCM10022291_35040</name>
</gene>
<protein>
    <recommendedName>
        <fullName evidence="3">DUF4279 domain-containing protein</fullName>
    </recommendedName>
</protein>
<name>A0ABP8CJ03_9FLAO</name>
<organism evidence="1 2">
    <name type="scientific">Postechiella marina</name>
    <dbReference type="NCBI Taxonomy" id="943941"/>
    <lineage>
        <taxon>Bacteria</taxon>
        <taxon>Pseudomonadati</taxon>
        <taxon>Bacteroidota</taxon>
        <taxon>Flavobacteriia</taxon>
        <taxon>Flavobacteriales</taxon>
        <taxon>Flavobacteriaceae</taxon>
        <taxon>Postechiella</taxon>
    </lineage>
</organism>
<evidence type="ECO:0000313" key="1">
    <source>
        <dbReference type="EMBL" id="GAA4239704.1"/>
    </source>
</evidence>
<keyword evidence="2" id="KW-1185">Reference proteome</keyword>
<dbReference type="EMBL" id="BAABCA010000012">
    <property type="protein sequence ID" value="GAA4239704.1"/>
    <property type="molecule type" value="Genomic_DNA"/>
</dbReference>